<dbReference type="PROSITE" id="PS51468">
    <property type="entry name" value="VIT"/>
    <property type="match status" value="1"/>
</dbReference>
<dbReference type="Pfam" id="PF08487">
    <property type="entry name" value="VIT"/>
    <property type="match status" value="1"/>
</dbReference>
<dbReference type="PANTHER" id="PTHR45737:SF6">
    <property type="entry name" value="VON WILLEBRAND FACTOR A DOMAIN-CONTAINING PROTEIN 5A"/>
    <property type="match status" value="1"/>
</dbReference>
<organism evidence="2">
    <name type="scientific">marine metagenome</name>
    <dbReference type="NCBI Taxonomy" id="408172"/>
    <lineage>
        <taxon>unclassified sequences</taxon>
        <taxon>metagenomes</taxon>
        <taxon>ecological metagenomes</taxon>
    </lineage>
</organism>
<name>A0A383DE07_9ZZZZ</name>
<feature type="domain" description="VIT" evidence="1">
    <location>
        <begin position="30"/>
        <end position="158"/>
    </location>
</feature>
<accession>A0A383DE07</accession>
<reference evidence="2" key="1">
    <citation type="submission" date="2018-05" db="EMBL/GenBank/DDBJ databases">
        <authorList>
            <person name="Lanie J.A."/>
            <person name="Ng W.-L."/>
            <person name="Kazmierczak K.M."/>
            <person name="Andrzejewski T.M."/>
            <person name="Davidsen T.M."/>
            <person name="Wayne K.J."/>
            <person name="Tettelin H."/>
            <person name="Glass J.I."/>
            <person name="Rusch D."/>
            <person name="Podicherti R."/>
            <person name="Tsui H.-C.T."/>
            <person name="Winkler M.E."/>
        </authorList>
    </citation>
    <scope>NUCLEOTIDE SEQUENCE</scope>
</reference>
<proteinExistence type="predicted"/>
<gene>
    <name evidence="2" type="ORF">METZ01_LOCUS495404</name>
</gene>
<dbReference type="InterPro" id="IPR013694">
    <property type="entry name" value="VIT"/>
</dbReference>
<evidence type="ECO:0000259" key="1">
    <source>
        <dbReference type="PROSITE" id="PS51468"/>
    </source>
</evidence>
<sequence>MPSLEEELWVIAKPSGEKAQAAEDDLGSGALMAKLPDQVKQIALPLEHTAVTAAIDGYIASVEVIQKFNNPYDSKIEAVYMFPLPQNSAVNEFIMVIGDRRIRGIIRDRKEAETIYADAKRQGYTASLLTQERPNIFTQKVANIEPGKNIDIHIKYFNTLSYRDGWYEFVFPMVVGPRFNPPDSTDGIG</sequence>
<dbReference type="PANTHER" id="PTHR45737">
    <property type="entry name" value="VON WILLEBRAND FACTOR A DOMAIN-CONTAINING PROTEIN 5A"/>
    <property type="match status" value="1"/>
</dbReference>
<dbReference type="SMART" id="SM00609">
    <property type="entry name" value="VIT"/>
    <property type="match status" value="1"/>
</dbReference>
<dbReference type="EMBL" id="UINC01216425">
    <property type="protein sequence ID" value="SVE42550.1"/>
    <property type="molecule type" value="Genomic_DNA"/>
</dbReference>
<evidence type="ECO:0000313" key="2">
    <source>
        <dbReference type="EMBL" id="SVE42550.1"/>
    </source>
</evidence>
<feature type="non-terminal residue" evidence="2">
    <location>
        <position position="189"/>
    </location>
</feature>
<protein>
    <recommendedName>
        <fullName evidence="1">VIT domain-containing protein</fullName>
    </recommendedName>
</protein>
<dbReference type="AlphaFoldDB" id="A0A383DE07"/>